<dbReference type="GO" id="GO:0003676">
    <property type="term" value="F:nucleic acid binding"/>
    <property type="evidence" value="ECO:0007669"/>
    <property type="project" value="InterPro"/>
</dbReference>
<accession>A0AAV1VWD9</accession>
<dbReference type="PROSITE" id="PS50879">
    <property type="entry name" value="RNASE_H_1"/>
    <property type="match status" value="1"/>
</dbReference>
<sequence length="476" mass="53438">MVALFHDMMHKEVEVYVDDIIAKSTEGDSHVAVLRKLFERLRKYQMKLNPEKCTFGASSGNMLGFVVSREGIRVDPKKVEAIQEMPAPKIEKEVRSFLGRLNYIARFIANLTSTCLLGKPACLGTTNTRTTFNLVCDGVANFNGRNAGAVWRNGKDLLCFSMGVQKAPTIHKSIKGGVIADQLAESPINGGDEALNEFPDGGIYGIDEPEDDVWEMYFDGAVNTHGSGIGAVIISPVGKQYPVAVKLDFECTNNIAEYEACINGLLFAYELNVKRLRVFGDSALIIYQVNGEWQTKDAKLIPYQKYLSSLAKKFEEVCFSHVTRDKNQFADALATLAVMTKLEVHANVRPIQVIAQDEPSYCCADLEADGEPWYHDIKRYIQHREYPEGASDVNKKTIRRMAMTFFLNGEVLYKRSYDGTLLRCVDTREMQLIMTEIHEGICGTHANGHMMAKKILRSGYYWTTMEADCMGYVRKC</sequence>
<dbReference type="InterPro" id="IPR036397">
    <property type="entry name" value="RNaseH_sf"/>
</dbReference>
<dbReference type="PANTHER" id="PTHR48475">
    <property type="entry name" value="RIBONUCLEASE H"/>
    <property type="match status" value="1"/>
</dbReference>
<proteinExistence type="predicted"/>
<reference evidence="3 4" key="1">
    <citation type="submission" date="2024-03" db="EMBL/GenBank/DDBJ databases">
        <authorList>
            <person name="Martinez-Hernandez J."/>
        </authorList>
    </citation>
    <scope>NUCLEOTIDE SEQUENCE [LARGE SCALE GENOMIC DNA]</scope>
</reference>
<dbReference type="Proteomes" id="UP001497480">
    <property type="component" value="Unassembled WGS sequence"/>
</dbReference>
<dbReference type="GO" id="GO:0004523">
    <property type="term" value="F:RNA-DNA hybrid ribonuclease activity"/>
    <property type="evidence" value="ECO:0007669"/>
    <property type="project" value="InterPro"/>
</dbReference>
<evidence type="ECO:0000259" key="2">
    <source>
        <dbReference type="PROSITE" id="PS50879"/>
    </source>
</evidence>
<dbReference type="PROSITE" id="PS50878">
    <property type="entry name" value="RT_POL"/>
    <property type="match status" value="1"/>
</dbReference>
<dbReference type="CDD" id="cd09279">
    <property type="entry name" value="RNase_HI_like"/>
    <property type="match status" value="1"/>
</dbReference>
<dbReference type="Pfam" id="PF00078">
    <property type="entry name" value="RVT_1"/>
    <property type="match status" value="1"/>
</dbReference>
<evidence type="ECO:0000313" key="4">
    <source>
        <dbReference type="Proteomes" id="UP001497480"/>
    </source>
</evidence>
<evidence type="ECO:0008006" key="5">
    <source>
        <dbReference type="Google" id="ProtNLM"/>
    </source>
</evidence>
<gene>
    <name evidence="3" type="ORF">LLUT_LOCUS2360</name>
</gene>
<keyword evidence="4" id="KW-1185">Reference proteome</keyword>
<dbReference type="SUPFAM" id="SSF56672">
    <property type="entry name" value="DNA/RNA polymerases"/>
    <property type="match status" value="1"/>
</dbReference>
<comment type="caution">
    <text evidence="3">The sequence shown here is derived from an EMBL/GenBank/DDBJ whole genome shotgun (WGS) entry which is preliminary data.</text>
</comment>
<dbReference type="AlphaFoldDB" id="A0AAV1VWD9"/>
<feature type="domain" description="RNase H type-1" evidence="2">
    <location>
        <begin position="210"/>
        <end position="339"/>
    </location>
</feature>
<dbReference type="Gene3D" id="1.10.340.70">
    <property type="match status" value="1"/>
</dbReference>
<dbReference type="EMBL" id="CAXHTB010000002">
    <property type="protein sequence ID" value="CAL0301300.1"/>
    <property type="molecule type" value="Genomic_DNA"/>
</dbReference>
<dbReference type="InterPro" id="IPR043502">
    <property type="entry name" value="DNA/RNA_pol_sf"/>
</dbReference>
<dbReference type="Gene3D" id="3.30.420.10">
    <property type="entry name" value="Ribonuclease H-like superfamily/Ribonuclease H"/>
    <property type="match status" value="1"/>
</dbReference>
<dbReference type="Gene3D" id="3.30.70.270">
    <property type="match status" value="2"/>
</dbReference>
<name>A0AAV1VWD9_LUPLU</name>
<dbReference type="InterPro" id="IPR043128">
    <property type="entry name" value="Rev_trsase/Diguanyl_cyclase"/>
</dbReference>
<dbReference type="InterPro" id="IPR000477">
    <property type="entry name" value="RT_dom"/>
</dbReference>
<evidence type="ECO:0000259" key="1">
    <source>
        <dbReference type="PROSITE" id="PS50878"/>
    </source>
</evidence>
<feature type="domain" description="Reverse transcriptase" evidence="1">
    <location>
        <begin position="1"/>
        <end position="67"/>
    </location>
</feature>
<protein>
    <recommendedName>
        <fullName evidence="5">RNase H type-1 domain-containing protein</fullName>
    </recommendedName>
</protein>
<organism evidence="3 4">
    <name type="scientific">Lupinus luteus</name>
    <name type="common">European yellow lupine</name>
    <dbReference type="NCBI Taxonomy" id="3873"/>
    <lineage>
        <taxon>Eukaryota</taxon>
        <taxon>Viridiplantae</taxon>
        <taxon>Streptophyta</taxon>
        <taxon>Embryophyta</taxon>
        <taxon>Tracheophyta</taxon>
        <taxon>Spermatophyta</taxon>
        <taxon>Magnoliopsida</taxon>
        <taxon>eudicotyledons</taxon>
        <taxon>Gunneridae</taxon>
        <taxon>Pentapetalae</taxon>
        <taxon>rosids</taxon>
        <taxon>fabids</taxon>
        <taxon>Fabales</taxon>
        <taxon>Fabaceae</taxon>
        <taxon>Papilionoideae</taxon>
        <taxon>50 kb inversion clade</taxon>
        <taxon>genistoids sensu lato</taxon>
        <taxon>core genistoids</taxon>
        <taxon>Genisteae</taxon>
        <taxon>Lupinus</taxon>
    </lineage>
</organism>
<dbReference type="PANTHER" id="PTHR48475:SF1">
    <property type="entry name" value="RNASE H TYPE-1 DOMAIN-CONTAINING PROTEIN"/>
    <property type="match status" value="1"/>
</dbReference>
<dbReference type="Pfam" id="PF13456">
    <property type="entry name" value="RVT_3"/>
    <property type="match status" value="1"/>
</dbReference>
<dbReference type="InterPro" id="IPR002156">
    <property type="entry name" value="RNaseH_domain"/>
</dbReference>
<evidence type="ECO:0000313" key="3">
    <source>
        <dbReference type="EMBL" id="CAL0301300.1"/>
    </source>
</evidence>